<evidence type="ECO:0000256" key="4">
    <source>
        <dbReference type="SAM" id="MobiDB-lite"/>
    </source>
</evidence>
<dbReference type="EMBL" id="BPQB01000024">
    <property type="protein sequence ID" value="GJE92097.1"/>
    <property type="molecule type" value="Genomic_DNA"/>
</dbReference>
<dbReference type="Pfam" id="PF17866">
    <property type="entry name" value="AAA_lid_6"/>
    <property type="match status" value="2"/>
</dbReference>
<dbReference type="CDD" id="cd00009">
    <property type="entry name" value="AAA"/>
    <property type="match status" value="3"/>
</dbReference>
<feature type="compositionally biased region" description="Low complexity" evidence="4">
    <location>
        <begin position="1277"/>
        <end position="1288"/>
    </location>
</feature>
<name>A0A9P3LFK4_9APHY</name>
<dbReference type="GO" id="GO:0016887">
    <property type="term" value="F:ATP hydrolysis activity"/>
    <property type="evidence" value="ECO:0007669"/>
    <property type="project" value="InterPro"/>
</dbReference>
<comment type="similarity">
    <text evidence="1">Belongs to the CbxX/CfxQ family.</text>
</comment>
<feature type="region of interest" description="Disordered" evidence="4">
    <location>
        <begin position="1224"/>
        <end position="1243"/>
    </location>
</feature>
<dbReference type="Gene3D" id="1.10.8.60">
    <property type="match status" value="2"/>
</dbReference>
<gene>
    <name evidence="6" type="ORF">PsYK624_082500</name>
</gene>
<feature type="domain" description="AAA+ ATPase" evidence="5">
    <location>
        <begin position="717"/>
        <end position="973"/>
    </location>
</feature>
<dbReference type="PANTHER" id="PTHR43392:SF2">
    <property type="entry name" value="AAA-TYPE ATPASE FAMILY PROTEIN _ ANKYRIN REPEAT FAMILY PROTEIN"/>
    <property type="match status" value="1"/>
</dbReference>
<dbReference type="FunFam" id="3.40.50.300:FF:000216">
    <property type="entry name" value="Type VII secretion ATPase EccA"/>
    <property type="match status" value="2"/>
</dbReference>
<dbReference type="InterPro" id="IPR050773">
    <property type="entry name" value="CbxX/CfxQ_RuBisCO_ESX"/>
</dbReference>
<feature type="compositionally biased region" description="Basic and acidic residues" evidence="4">
    <location>
        <begin position="384"/>
        <end position="394"/>
    </location>
</feature>
<accession>A0A9P3LFK4</accession>
<dbReference type="SMART" id="SM00382">
    <property type="entry name" value="AAA"/>
    <property type="match status" value="3"/>
</dbReference>
<dbReference type="InterPro" id="IPR000641">
    <property type="entry name" value="CbxX/CfxQ"/>
</dbReference>
<keyword evidence="2" id="KW-0547">Nucleotide-binding</keyword>
<evidence type="ECO:0000256" key="1">
    <source>
        <dbReference type="ARBA" id="ARBA00010378"/>
    </source>
</evidence>
<dbReference type="InterPro" id="IPR003959">
    <property type="entry name" value="ATPase_AAA_core"/>
</dbReference>
<keyword evidence="3" id="KW-0067">ATP-binding</keyword>
<dbReference type="InterPro" id="IPR027417">
    <property type="entry name" value="P-loop_NTPase"/>
</dbReference>
<dbReference type="GO" id="GO:0005524">
    <property type="term" value="F:ATP binding"/>
    <property type="evidence" value="ECO:0007669"/>
    <property type="project" value="UniProtKB-KW"/>
</dbReference>
<evidence type="ECO:0000313" key="6">
    <source>
        <dbReference type="EMBL" id="GJE92097.1"/>
    </source>
</evidence>
<dbReference type="InterPro" id="IPR003593">
    <property type="entry name" value="AAA+_ATPase"/>
</dbReference>
<dbReference type="InterPro" id="IPR041627">
    <property type="entry name" value="AAA_lid_6"/>
</dbReference>
<feature type="region of interest" description="Disordered" evidence="4">
    <location>
        <begin position="1255"/>
        <end position="1324"/>
    </location>
</feature>
<organism evidence="6 7">
    <name type="scientific">Phanerochaete sordida</name>
    <dbReference type="NCBI Taxonomy" id="48140"/>
    <lineage>
        <taxon>Eukaryota</taxon>
        <taxon>Fungi</taxon>
        <taxon>Dikarya</taxon>
        <taxon>Basidiomycota</taxon>
        <taxon>Agaricomycotina</taxon>
        <taxon>Agaricomycetes</taxon>
        <taxon>Polyporales</taxon>
        <taxon>Phanerochaetaceae</taxon>
        <taxon>Phanerochaete</taxon>
    </lineage>
</organism>
<keyword evidence="7" id="KW-1185">Reference proteome</keyword>
<dbReference type="Pfam" id="PF00004">
    <property type="entry name" value="AAA"/>
    <property type="match status" value="3"/>
</dbReference>
<comment type="caution">
    <text evidence="6">The sequence shown here is derived from an EMBL/GenBank/DDBJ whole genome shotgun (WGS) entry which is preliminary data.</text>
</comment>
<feature type="domain" description="AAA+ ATPase" evidence="5">
    <location>
        <begin position="438"/>
        <end position="574"/>
    </location>
</feature>
<dbReference type="Gene3D" id="3.40.50.300">
    <property type="entry name" value="P-loop containing nucleotide triphosphate hydrolases"/>
    <property type="match status" value="3"/>
</dbReference>
<evidence type="ECO:0000256" key="3">
    <source>
        <dbReference type="ARBA" id="ARBA00022840"/>
    </source>
</evidence>
<evidence type="ECO:0000259" key="5">
    <source>
        <dbReference type="SMART" id="SM00382"/>
    </source>
</evidence>
<dbReference type="Proteomes" id="UP000703269">
    <property type="component" value="Unassembled WGS sequence"/>
</dbReference>
<dbReference type="PRINTS" id="PR00819">
    <property type="entry name" value="CBXCFQXSUPER"/>
</dbReference>
<dbReference type="PANTHER" id="PTHR43392">
    <property type="entry name" value="AAA-TYPE ATPASE FAMILY PROTEIN / ANKYRIN REPEAT FAMILY PROTEIN"/>
    <property type="match status" value="1"/>
</dbReference>
<feature type="domain" description="AAA+ ATPase" evidence="5">
    <location>
        <begin position="997"/>
        <end position="1131"/>
    </location>
</feature>
<proteinExistence type="inferred from homology"/>
<dbReference type="OrthoDB" id="2423195at2759"/>
<dbReference type="SUPFAM" id="SSF52540">
    <property type="entry name" value="P-loop containing nucleoside triphosphate hydrolases"/>
    <property type="match status" value="3"/>
</dbReference>
<sequence length="1363" mass="149388">MRLKSWAHAEDTFPNTDLESYVLRFYDDWHAYATGTLRHTIAYGDLVLVTGWVKTTPDWQLIAWGNNSSTLGAALQAQYAGTASVGVSASRTRSVTSAPIRREGRGYSTPTLPLIVGAAGNEPNQCLFIKRMKVEKRVIGSKKLVASAGHHQLPGPGHDGSGEGTSVPEQYLLSESEISVDVLKSSTRTPDTLDILINYIFKISNAQTVIASDNQVVHLLNGNHVVDSDFSSYLHQVRPLVNVDSNGYGSLSVEGVIRYQQEIIFTHPPTPSHPPIIPSGTSLKGKELYSGGEGGNNLSTADLPGSLPAALQTSYGHTGDYPRLVEAIDHGRAALSLFDPLRHDRPAGLNDIAKIFSSRFNSMGQTPDLPAQDDAPPPLPPSKAEQEWKRQKTDEEAENESIDAIMEMTGLEEVKAQVLRIKAKIDTAERQGVSMSDEQFNIVLRGNPGTGKTTIARYYAQFLASVGILSEDTFLETTGSRLANDGVRGIKDHLEEMLADDGGTVFIDEAYQLTNGHSAGGRQVLDFLLAEMENHIGKLVFIFAGYNKQMETFFEHNPGLASRVPYSLQFADYTDAELLHMLAKLIAKRYNGKMVFEGGTYGLYMRIAVRRLGRGRGTEGFGNARALRTVFAKMCERQAMRLAEMRKTGVKPNDILFTKEDIIGPDPSEALPQNASWKKLHQLVGLSKVKKNIQNLFELIAENYKRELAEKKPIQMSLNRVFLGNPGTGKTTVAKLYGQILADIGLLSNGEVVLKNRADFIGSALGESEKNTKAILAATVGKVLVIDEAYSLYGNSAGDGSRPSDDYRTSVIDVLGAQIQGVPGEDRCVLMCGYEAQMRTMLQNVNPGLSGQFAIEDAFRFEDYTDPELLQIMERKLQEQDLDASADAKKVALDMLGRARNRPNFGNGREVENILGKAKKNYRSRVSTFLASQRPFDVVFESADFDPNFDRADSSDASLQRLFNDMVGVKTIVEKLREYQAIARVAKQRGQDPRQLVPTNFVFKGPPGSGKTTVARRMGQVYYDMGFLSSAELIECSVSDLAAQYVGHTGPKAKQVFQRALGKVLLIDDAHRFTDGAYCQEAMNELISFLGQSTHLVVILAGDGKKMDALLSANSTLANRFQDTIHFPAFSLEQCLEIIRNDLTKNNIECAALDATGSDEYQHMASQIAQLSAQPSWSNGHDLKALSQKLIRFTFKQAAGVKGEGDNLWLSGAGAASCIADVVSESAPRPPSPPSTSTLTRRRGHFSVRAFEMEVGVGGSSPSSPSPVPAPQPETYQAQAEASFEASATWHQEQQRKRSRSMAMEDEQSHQETGLQDTAKEQRAQKKLKEMALCPQGFEWTKEDGGYRCKGGSHFVSNARLGM</sequence>
<evidence type="ECO:0000256" key="2">
    <source>
        <dbReference type="ARBA" id="ARBA00022741"/>
    </source>
</evidence>
<reference evidence="6 7" key="1">
    <citation type="submission" date="2021-08" db="EMBL/GenBank/DDBJ databases">
        <title>Draft Genome Sequence of Phanerochaete sordida strain YK-624.</title>
        <authorList>
            <person name="Mori T."/>
            <person name="Dohra H."/>
            <person name="Suzuki T."/>
            <person name="Kawagishi H."/>
            <person name="Hirai H."/>
        </authorList>
    </citation>
    <scope>NUCLEOTIDE SEQUENCE [LARGE SCALE GENOMIC DNA]</scope>
    <source>
        <strain evidence="6 7">YK-624</strain>
    </source>
</reference>
<feature type="region of interest" description="Disordered" evidence="4">
    <location>
        <begin position="361"/>
        <end position="398"/>
    </location>
</feature>
<evidence type="ECO:0000313" key="7">
    <source>
        <dbReference type="Proteomes" id="UP000703269"/>
    </source>
</evidence>
<protein>
    <submittedName>
        <fullName evidence="6">Stage V sporulation protein K domain-containing protein</fullName>
    </submittedName>
</protein>
<dbReference type="FunFam" id="1.10.8.60:FF:000160">
    <property type="entry name" value="WGS project CABT00000000 data, contig 2.55"/>
    <property type="match status" value="1"/>
</dbReference>